<proteinExistence type="predicted"/>
<evidence type="ECO:0000256" key="2">
    <source>
        <dbReference type="PROSITE-ProRule" id="PRU00169"/>
    </source>
</evidence>
<dbReference type="SUPFAM" id="SSF52172">
    <property type="entry name" value="CheY-like"/>
    <property type="match status" value="1"/>
</dbReference>
<feature type="modified residue" description="4-aspartylphosphate" evidence="2">
    <location>
        <position position="61"/>
    </location>
</feature>
<dbReference type="GO" id="GO:0000160">
    <property type="term" value="P:phosphorelay signal transduction system"/>
    <property type="evidence" value="ECO:0007669"/>
    <property type="project" value="InterPro"/>
</dbReference>
<sequence>MSERNRYAKAKFLIVDDFLTMRRIIRTLLKDNGYNNVEDAEDGAAALQKMKQTNYDFVIADLNMPNMDGLGLLAAVRADARTANTPMLIIAAEANKDHILAAAQGRANGYIVKPFTGPILTDKIVQILDRTTRKSAGSGRLIDHKQNNSG</sequence>
<reference evidence="4 5" key="1">
    <citation type="submission" date="2018-03" db="EMBL/GenBank/DDBJ databases">
        <title>Genomic Encyclopedia of Type Strains, Phase III (KMG-III): the genomes of soil and plant-associated and newly described type strains.</title>
        <authorList>
            <person name="Whitman W."/>
        </authorList>
    </citation>
    <scope>NUCLEOTIDE SEQUENCE [LARGE SCALE GENOMIC DNA]</scope>
    <source>
        <strain evidence="4 5">MWH-P2sevCIIIb</strain>
    </source>
</reference>
<dbReference type="InterPro" id="IPR050595">
    <property type="entry name" value="Bact_response_regulator"/>
</dbReference>
<organism evidence="4 5">
    <name type="scientific">Jezberella montanilacus</name>
    <dbReference type="NCBI Taxonomy" id="323426"/>
    <lineage>
        <taxon>Bacteria</taxon>
        <taxon>Pseudomonadati</taxon>
        <taxon>Pseudomonadota</taxon>
        <taxon>Betaproteobacteria</taxon>
        <taxon>Burkholderiales</taxon>
        <taxon>Alcaligenaceae</taxon>
        <taxon>Jezberella</taxon>
    </lineage>
</organism>
<comment type="caution">
    <text evidence="4">The sequence shown here is derived from an EMBL/GenBank/DDBJ whole genome shotgun (WGS) entry which is preliminary data.</text>
</comment>
<dbReference type="RefSeq" id="WP_106226973.1">
    <property type="nucleotide sequence ID" value="NZ_PVTV01000011.1"/>
</dbReference>
<name>A0A2T0XL83_9BURK</name>
<protein>
    <submittedName>
        <fullName evidence="4">Two-component system chemotaxis response regulator CheY</fullName>
    </submittedName>
</protein>
<dbReference type="SMART" id="SM00448">
    <property type="entry name" value="REC"/>
    <property type="match status" value="1"/>
</dbReference>
<keyword evidence="5" id="KW-1185">Reference proteome</keyword>
<evidence type="ECO:0000256" key="1">
    <source>
        <dbReference type="ARBA" id="ARBA00022553"/>
    </source>
</evidence>
<dbReference type="PROSITE" id="PS50110">
    <property type="entry name" value="RESPONSE_REGULATORY"/>
    <property type="match status" value="1"/>
</dbReference>
<dbReference type="AlphaFoldDB" id="A0A2T0XL83"/>
<feature type="domain" description="Response regulatory" evidence="3">
    <location>
        <begin position="11"/>
        <end position="128"/>
    </location>
</feature>
<evidence type="ECO:0000313" key="4">
    <source>
        <dbReference type="EMBL" id="PRY99708.1"/>
    </source>
</evidence>
<accession>A0A2T0XL83</accession>
<gene>
    <name evidence="4" type="ORF">BCM14_1161</name>
</gene>
<evidence type="ECO:0000313" key="5">
    <source>
        <dbReference type="Proteomes" id="UP000238308"/>
    </source>
</evidence>
<keyword evidence="1 2" id="KW-0597">Phosphoprotein</keyword>
<dbReference type="EMBL" id="PVTV01000011">
    <property type="protein sequence ID" value="PRY99708.1"/>
    <property type="molecule type" value="Genomic_DNA"/>
</dbReference>
<dbReference type="InterPro" id="IPR001789">
    <property type="entry name" value="Sig_transdc_resp-reg_receiver"/>
</dbReference>
<dbReference type="Proteomes" id="UP000238308">
    <property type="component" value="Unassembled WGS sequence"/>
</dbReference>
<dbReference type="PANTHER" id="PTHR44591:SF25">
    <property type="entry name" value="CHEMOTAXIS TWO-COMPONENT RESPONSE REGULATOR"/>
    <property type="match status" value="1"/>
</dbReference>
<evidence type="ECO:0000259" key="3">
    <source>
        <dbReference type="PROSITE" id="PS50110"/>
    </source>
</evidence>
<dbReference type="Gene3D" id="3.40.50.2300">
    <property type="match status" value="1"/>
</dbReference>
<dbReference type="PANTHER" id="PTHR44591">
    <property type="entry name" value="STRESS RESPONSE REGULATOR PROTEIN 1"/>
    <property type="match status" value="1"/>
</dbReference>
<dbReference type="InterPro" id="IPR011006">
    <property type="entry name" value="CheY-like_superfamily"/>
</dbReference>
<dbReference type="Pfam" id="PF00072">
    <property type="entry name" value="Response_reg"/>
    <property type="match status" value="1"/>
</dbReference>
<dbReference type="OrthoDB" id="9801101at2"/>